<dbReference type="EMBL" id="CM056818">
    <property type="protein sequence ID" value="KAJ8622870.1"/>
    <property type="molecule type" value="Genomic_DNA"/>
</dbReference>
<evidence type="ECO:0000313" key="1">
    <source>
        <dbReference type="EMBL" id="KAJ8622870.1"/>
    </source>
</evidence>
<name>A0ACC2KPB9_PERAE</name>
<comment type="caution">
    <text evidence="1">The sequence shown here is derived from an EMBL/GenBank/DDBJ whole genome shotgun (WGS) entry which is preliminary data.</text>
</comment>
<keyword evidence="2" id="KW-1185">Reference proteome</keyword>
<sequence length="641" mass="71546">MFLRIFKTAIFLVIIGCRFFYWCHGCLEEERTHLLQIKDSINYPHGSSLDEAWVEKDCCNWDGIECNSSRVISISLFSKREERLGVWYPNASLFVPFKELEQLYLGGNQIGGWVTPQAFSKMQSLRNLYLGRNNLSAGINSLRGLCELKNLQVLSLEDNNLDGRVLPPCLSNLSMLEELSLSDNDLGPYSSALTALSGMRSLKLLDLSSNNLSGGTDSLRGLCELKNLQDLHLEKNNLDGRALPPCLSNLSMLKNLRLSGNDLGSYSSALTGICKLPALRLLDLSGNRLNDHSIPKCLGNLSLLEKLYLSHNELRGSFSSLTGLCELSALGTLYLDNNYLTSLPICMGNFSSLERLILQGNNLSSLFGNSVPGLKRLLVLNLGSNLLTDDSISPWIYNLTSLTVLELSNNTLRGSNTMRGFCNLRNLEELDIEGNSFECSLHPCFDSFQNLGNIESLDLSHNQLVGMIPAQIVRLYSLSIFNVAFNNLSGVIPNEKQFLTFSESSYIGNHDLCGPPLQQSCSSNNQSQTRDSEREEEDNVGILDHPIVFYLVVVISYALGFWSIIALLFNKTWRQKLFRFVDSEHPLVKAIVDYARHYHCFGKLPTAEDTRNQRKEANVSGWLHDVFEFSALPGKGGRCFG</sequence>
<gene>
    <name evidence="1" type="ORF">MRB53_031399</name>
</gene>
<organism evidence="1 2">
    <name type="scientific">Persea americana</name>
    <name type="common">Avocado</name>
    <dbReference type="NCBI Taxonomy" id="3435"/>
    <lineage>
        <taxon>Eukaryota</taxon>
        <taxon>Viridiplantae</taxon>
        <taxon>Streptophyta</taxon>
        <taxon>Embryophyta</taxon>
        <taxon>Tracheophyta</taxon>
        <taxon>Spermatophyta</taxon>
        <taxon>Magnoliopsida</taxon>
        <taxon>Magnoliidae</taxon>
        <taxon>Laurales</taxon>
        <taxon>Lauraceae</taxon>
        <taxon>Persea</taxon>
    </lineage>
</organism>
<dbReference type="Proteomes" id="UP001234297">
    <property type="component" value="Chromosome 10"/>
</dbReference>
<evidence type="ECO:0000313" key="2">
    <source>
        <dbReference type="Proteomes" id="UP001234297"/>
    </source>
</evidence>
<protein>
    <submittedName>
        <fullName evidence="1">Uncharacterized protein</fullName>
    </submittedName>
</protein>
<accession>A0ACC2KPB9</accession>
<proteinExistence type="predicted"/>
<reference evidence="1 2" key="1">
    <citation type="journal article" date="2022" name="Hortic Res">
        <title>A haplotype resolved chromosomal level avocado genome allows analysis of novel avocado genes.</title>
        <authorList>
            <person name="Nath O."/>
            <person name="Fletcher S.J."/>
            <person name="Hayward A."/>
            <person name="Shaw L.M."/>
            <person name="Masouleh A.K."/>
            <person name="Furtado A."/>
            <person name="Henry R.J."/>
            <person name="Mitter N."/>
        </authorList>
    </citation>
    <scope>NUCLEOTIDE SEQUENCE [LARGE SCALE GENOMIC DNA]</scope>
    <source>
        <strain evidence="2">cv. Hass</strain>
    </source>
</reference>